<protein>
    <submittedName>
        <fullName evidence="2">Uncharacterized protein</fullName>
    </submittedName>
</protein>
<evidence type="ECO:0000313" key="2">
    <source>
        <dbReference type="EMBL" id="KAD4384903.1"/>
    </source>
</evidence>
<dbReference type="Proteomes" id="UP000326396">
    <property type="component" value="Linkage Group LG3"/>
</dbReference>
<sequence length="145" mass="16184">MENKPSIFVENDNSDELHTGGGEGLTNQTADARGRGGLTNQKAGVVGCCPNLKKRRREKNFAGQIYGVDSIQMINKLKQHNEELEHELVSSIDIRAYLLEGLMANGAYYSAESYSIRFEFRLKDVKASNGCLLKVVRADTSWEEQ</sequence>
<organism evidence="2 3">
    <name type="scientific">Mikania micrantha</name>
    <name type="common">bitter vine</name>
    <dbReference type="NCBI Taxonomy" id="192012"/>
    <lineage>
        <taxon>Eukaryota</taxon>
        <taxon>Viridiplantae</taxon>
        <taxon>Streptophyta</taxon>
        <taxon>Embryophyta</taxon>
        <taxon>Tracheophyta</taxon>
        <taxon>Spermatophyta</taxon>
        <taxon>Magnoliopsida</taxon>
        <taxon>eudicotyledons</taxon>
        <taxon>Gunneridae</taxon>
        <taxon>Pentapetalae</taxon>
        <taxon>asterids</taxon>
        <taxon>campanulids</taxon>
        <taxon>Asterales</taxon>
        <taxon>Asteraceae</taxon>
        <taxon>Asteroideae</taxon>
        <taxon>Heliantheae alliance</taxon>
        <taxon>Eupatorieae</taxon>
        <taxon>Mikania</taxon>
    </lineage>
</organism>
<gene>
    <name evidence="2" type="ORF">E3N88_25071</name>
</gene>
<proteinExistence type="predicted"/>
<keyword evidence="3" id="KW-1185">Reference proteome</keyword>
<name>A0A5N6N512_9ASTR</name>
<comment type="caution">
    <text evidence="2">The sequence shown here is derived from an EMBL/GenBank/DDBJ whole genome shotgun (WGS) entry which is preliminary data.</text>
</comment>
<feature type="region of interest" description="Disordered" evidence="1">
    <location>
        <begin position="1"/>
        <end position="38"/>
    </location>
</feature>
<dbReference type="AlphaFoldDB" id="A0A5N6N512"/>
<reference evidence="2 3" key="1">
    <citation type="submission" date="2019-05" db="EMBL/GenBank/DDBJ databases">
        <title>Mikania micrantha, genome provides insights into the molecular mechanism of rapid growth.</title>
        <authorList>
            <person name="Liu B."/>
        </authorList>
    </citation>
    <scope>NUCLEOTIDE SEQUENCE [LARGE SCALE GENOMIC DNA]</scope>
    <source>
        <strain evidence="2">NLD-2019</strain>
        <tissue evidence="2">Leaf</tissue>
    </source>
</reference>
<evidence type="ECO:0000256" key="1">
    <source>
        <dbReference type="SAM" id="MobiDB-lite"/>
    </source>
</evidence>
<evidence type="ECO:0000313" key="3">
    <source>
        <dbReference type="Proteomes" id="UP000326396"/>
    </source>
</evidence>
<dbReference type="EMBL" id="SZYD01000013">
    <property type="protein sequence ID" value="KAD4384903.1"/>
    <property type="molecule type" value="Genomic_DNA"/>
</dbReference>
<accession>A0A5N6N512</accession>